<gene>
    <name evidence="2" type="ORF">DPMN_176848</name>
</gene>
<evidence type="ECO:0000256" key="1">
    <source>
        <dbReference type="SAM" id="MobiDB-lite"/>
    </source>
</evidence>
<dbReference type="AlphaFoldDB" id="A0A9D4IHA3"/>
<protein>
    <submittedName>
        <fullName evidence="2">Uncharacterized protein</fullName>
    </submittedName>
</protein>
<evidence type="ECO:0000313" key="3">
    <source>
        <dbReference type="Proteomes" id="UP000828390"/>
    </source>
</evidence>
<reference evidence="2" key="2">
    <citation type="submission" date="2020-11" db="EMBL/GenBank/DDBJ databases">
        <authorList>
            <person name="McCartney M.A."/>
            <person name="Auch B."/>
            <person name="Kono T."/>
            <person name="Mallez S."/>
            <person name="Becker A."/>
            <person name="Gohl D.M."/>
            <person name="Silverstein K.A.T."/>
            <person name="Koren S."/>
            <person name="Bechman K.B."/>
            <person name="Herman A."/>
            <person name="Abrahante J.E."/>
            <person name="Garbe J."/>
        </authorList>
    </citation>
    <scope>NUCLEOTIDE SEQUENCE</scope>
    <source>
        <strain evidence="2">Duluth1</strain>
        <tissue evidence="2">Whole animal</tissue>
    </source>
</reference>
<dbReference type="Proteomes" id="UP000828390">
    <property type="component" value="Unassembled WGS sequence"/>
</dbReference>
<accession>A0A9D4IHA3</accession>
<comment type="caution">
    <text evidence="2">The sequence shown here is derived from an EMBL/GenBank/DDBJ whole genome shotgun (WGS) entry which is preliminary data.</text>
</comment>
<evidence type="ECO:0000313" key="2">
    <source>
        <dbReference type="EMBL" id="KAH3775446.1"/>
    </source>
</evidence>
<proteinExistence type="predicted"/>
<dbReference type="EMBL" id="JAIWYP010000009">
    <property type="protein sequence ID" value="KAH3775446.1"/>
    <property type="molecule type" value="Genomic_DNA"/>
</dbReference>
<sequence length="71" mass="7919">MPLLHMPSPQQATDATEHDENRPMVTSIGSVISGGGSRSSSYIIPTTNQTTWDNERRFCETLHPHGKVRQK</sequence>
<reference evidence="2" key="1">
    <citation type="journal article" date="2019" name="bioRxiv">
        <title>The Genome of the Zebra Mussel, Dreissena polymorpha: A Resource for Invasive Species Research.</title>
        <authorList>
            <person name="McCartney M.A."/>
            <person name="Auch B."/>
            <person name="Kono T."/>
            <person name="Mallez S."/>
            <person name="Zhang Y."/>
            <person name="Obille A."/>
            <person name="Becker A."/>
            <person name="Abrahante J.E."/>
            <person name="Garbe J."/>
            <person name="Badalamenti J.P."/>
            <person name="Herman A."/>
            <person name="Mangelson H."/>
            <person name="Liachko I."/>
            <person name="Sullivan S."/>
            <person name="Sone E.D."/>
            <person name="Koren S."/>
            <person name="Silverstein K.A.T."/>
            <person name="Beckman K.B."/>
            <person name="Gohl D.M."/>
        </authorList>
    </citation>
    <scope>NUCLEOTIDE SEQUENCE</scope>
    <source>
        <strain evidence="2">Duluth1</strain>
        <tissue evidence="2">Whole animal</tissue>
    </source>
</reference>
<organism evidence="2 3">
    <name type="scientific">Dreissena polymorpha</name>
    <name type="common">Zebra mussel</name>
    <name type="synonym">Mytilus polymorpha</name>
    <dbReference type="NCBI Taxonomy" id="45954"/>
    <lineage>
        <taxon>Eukaryota</taxon>
        <taxon>Metazoa</taxon>
        <taxon>Spiralia</taxon>
        <taxon>Lophotrochozoa</taxon>
        <taxon>Mollusca</taxon>
        <taxon>Bivalvia</taxon>
        <taxon>Autobranchia</taxon>
        <taxon>Heteroconchia</taxon>
        <taxon>Euheterodonta</taxon>
        <taxon>Imparidentia</taxon>
        <taxon>Neoheterodontei</taxon>
        <taxon>Myida</taxon>
        <taxon>Dreissenoidea</taxon>
        <taxon>Dreissenidae</taxon>
        <taxon>Dreissena</taxon>
    </lineage>
</organism>
<name>A0A9D4IHA3_DREPO</name>
<keyword evidence="3" id="KW-1185">Reference proteome</keyword>
<feature type="region of interest" description="Disordered" evidence="1">
    <location>
        <begin position="1"/>
        <end position="44"/>
    </location>
</feature>